<keyword evidence="3" id="KW-1185">Reference proteome</keyword>
<keyword evidence="2" id="KW-0540">Nuclease</keyword>
<dbReference type="SMART" id="SM00474">
    <property type="entry name" value="35EXOc"/>
    <property type="match status" value="1"/>
</dbReference>
<dbReference type="PANTHER" id="PTHR47649:SF1">
    <property type="entry name" value="RIBONUCLEASE D"/>
    <property type="match status" value="1"/>
</dbReference>
<sequence length="213" mass="24336">MGTAPLTIHTFIDDLDEAQFQRYMKSPFLAVDTETMGLDINRDRLCVVQMCDVTGEVSVVQIRNYQAPRLKALMEAPEVEKIFHFARFDLATMKRWLDIEIKPVFCTKIASKLVRTYTGSHGLKDVSQELLGVVMDKQQQSSDWGAEQLTPEQLQYAASDVIHLVEIRARLVEMLAREGRLQLADEIMRFLPTRVALDLLGWNNHDIFSHASI</sequence>
<protein>
    <submittedName>
        <fullName evidence="2">3'-5' exonuclease</fullName>
    </submittedName>
</protein>
<dbReference type="GO" id="GO:0003676">
    <property type="term" value="F:nucleic acid binding"/>
    <property type="evidence" value="ECO:0007669"/>
    <property type="project" value="InterPro"/>
</dbReference>
<accession>A0L4G0</accession>
<dbReference type="InterPro" id="IPR036397">
    <property type="entry name" value="RNaseH_sf"/>
</dbReference>
<dbReference type="KEGG" id="mgm:Mmc1_0327"/>
<dbReference type="InterPro" id="IPR002562">
    <property type="entry name" value="3'-5'_exonuclease_dom"/>
</dbReference>
<proteinExistence type="predicted"/>
<dbReference type="STRING" id="156889.Mmc1_0327"/>
<dbReference type="OrthoDB" id="4224322at2"/>
<dbReference type="InterPro" id="IPR051086">
    <property type="entry name" value="RNase_D-like"/>
</dbReference>
<name>A0L4G0_MAGMM</name>
<dbReference type="GO" id="GO:0008408">
    <property type="term" value="F:3'-5' exonuclease activity"/>
    <property type="evidence" value="ECO:0007669"/>
    <property type="project" value="InterPro"/>
</dbReference>
<organism evidence="2 3">
    <name type="scientific">Magnetococcus marinus (strain ATCC BAA-1437 / JCM 17883 / MC-1)</name>
    <dbReference type="NCBI Taxonomy" id="156889"/>
    <lineage>
        <taxon>Bacteria</taxon>
        <taxon>Pseudomonadati</taxon>
        <taxon>Pseudomonadota</taxon>
        <taxon>Magnetococcia</taxon>
        <taxon>Magnetococcales</taxon>
        <taxon>Magnetococcaceae</taxon>
        <taxon>Magnetococcus</taxon>
    </lineage>
</organism>
<keyword evidence="2" id="KW-0269">Exonuclease</keyword>
<dbReference type="HOGENOM" id="CLU_086957_0_0_5"/>
<dbReference type="eggNOG" id="COG0349">
    <property type="taxonomic scope" value="Bacteria"/>
</dbReference>
<reference evidence="2 3" key="2">
    <citation type="journal article" date="2012" name="Int. J. Syst. Evol. Microbiol.">
        <title>Magnetococcus marinus gen. nov., sp. nov., a marine, magnetotactic bacterium that represents a novel lineage (Magnetococcaceae fam. nov.; Magnetococcales ord. nov.) at the base of the Alphaproteobacteria.</title>
        <authorList>
            <person name="Bazylinski D.A."/>
            <person name="Williams T.J."/>
            <person name="Lefevre C.T."/>
            <person name="Berg R.J."/>
            <person name="Zhang C.L."/>
            <person name="Bowser S.S."/>
            <person name="Dean A.J."/>
            <person name="Beveridge T.J."/>
        </authorList>
    </citation>
    <scope>NUCLEOTIDE SEQUENCE [LARGE SCALE GENOMIC DNA]</scope>
    <source>
        <strain evidence="3">ATCC BAA-1437 / JCM 17883 / MC-1</strain>
    </source>
</reference>
<dbReference type="PANTHER" id="PTHR47649">
    <property type="entry name" value="RIBONUCLEASE D"/>
    <property type="match status" value="1"/>
</dbReference>
<evidence type="ECO:0000313" key="3">
    <source>
        <dbReference type="Proteomes" id="UP000002586"/>
    </source>
</evidence>
<dbReference type="RefSeq" id="WP_011712023.1">
    <property type="nucleotide sequence ID" value="NC_008576.1"/>
</dbReference>
<dbReference type="AlphaFoldDB" id="A0L4G0"/>
<evidence type="ECO:0000259" key="1">
    <source>
        <dbReference type="SMART" id="SM00474"/>
    </source>
</evidence>
<dbReference type="Gene3D" id="3.30.420.10">
    <property type="entry name" value="Ribonuclease H-like superfamily/Ribonuclease H"/>
    <property type="match status" value="1"/>
</dbReference>
<gene>
    <name evidence="2" type="ordered locus">Mmc1_0327</name>
</gene>
<feature type="domain" description="3'-5' exonuclease" evidence="1">
    <location>
        <begin position="11"/>
        <end position="176"/>
    </location>
</feature>
<evidence type="ECO:0000313" key="2">
    <source>
        <dbReference type="EMBL" id="ABK42853.1"/>
    </source>
</evidence>
<dbReference type="CDD" id="cd06142">
    <property type="entry name" value="RNaseD_exo"/>
    <property type="match status" value="1"/>
</dbReference>
<dbReference type="Proteomes" id="UP000002586">
    <property type="component" value="Chromosome"/>
</dbReference>
<dbReference type="EMBL" id="CP000471">
    <property type="protein sequence ID" value="ABK42853.1"/>
    <property type="molecule type" value="Genomic_DNA"/>
</dbReference>
<dbReference type="SUPFAM" id="SSF53098">
    <property type="entry name" value="Ribonuclease H-like"/>
    <property type="match status" value="1"/>
</dbReference>
<keyword evidence="2" id="KW-0378">Hydrolase</keyword>
<dbReference type="GO" id="GO:0006139">
    <property type="term" value="P:nucleobase-containing compound metabolic process"/>
    <property type="evidence" value="ECO:0007669"/>
    <property type="project" value="InterPro"/>
</dbReference>
<reference evidence="3" key="1">
    <citation type="journal article" date="2009" name="Appl. Environ. Microbiol.">
        <title>Complete genome sequence of the chemolithoautotrophic marine magnetotactic coccus strain MC-1.</title>
        <authorList>
            <person name="Schubbe S."/>
            <person name="Williams T.J."/>
            <person name="Xie G."/>
            <person name="Kiss H.E."/>
            <person name="Brettin T.S."/>
            <person name="Martinez D."/>
            <person name="Ross C.A."/>
            <person name="Schuler D."/>
            <person name="Cox B.L."/>
            <person name="Nealson K.H."/>
            <person name="Bazylinski D.A."/>
        </authorList>
    </citation>
    <scope>NUCLEOTIDE SEQUENCE [LARGE SCALE GENOMIC DNA]</scope>
    <source>
        <strain evidence="3">ATCC BAA-1437 / JCM 17883 / MC-1</strain>
    </source>
</reference>
<dbReference type="Pfam" id="PF01612">
    <property type="entry name" value="DNA_pol_A_exo1"/>
    <property type="match status" value="1"/>
</dbReference>
<dbReference type="InterPro" id="IPR012337">
    <property type="entry name" value="RNaseH-like_sf"/>
</dbReference>